<feature type="transmembrane region" description="Helical" evidence="9">
    <location>
        <begin position="23"/>
        <end position="40"/>
    </location>
</feature>
<dbReference type="Pfam" id="PF09976">
    <property type="entry name" value="TPR_21"/>
    <property type="match status" value="1"/>
</dbReference>
<keyword evidence="2" id="KW-1003">Cell membrane</keyword>
<accession>A0A4R2IB73</accession>
<evidence type="ECO:0000256" key="1">
    <source>
        <dbReference type="ARBA" id="ARBA00004401"/>
    </source>
</evidence>
<dbReference type="AlphaFoldDB" id="A0A4R2IB73"/>
<keyword evidence="12" id="KW-1185">Reference proteome</keyword>
<reference evidence="11 12" key="1">
    <citation type="journal article" date="2015" name="Stand. Genomic Sci.">
        <title>Genomic Encyclopedia of Bacterial and Archaeal Type Strains, Phase III: the genomes of soil and plant-associated and newly described type strains.</title>
        <authorList>
            <person name="Whitman W.B."/>
            <person name="Woyke T."/>
            <person name="Klenk H.P."/>
            <person name="Zhou Y."/>
            <person name="Lilburn T.G."/>
            <person name="Beck B.J."/>
            <person name="De Vos P."/>
            <person name="Vandamme P."/>
            <person name="Eisen J.A."/>
            <person name="Garrity G."/>
            <person name="Hugenholtz P."/>
            <person name="Kyrpides N.C."/>
        </authorList>
    </citation>
    <scope>NUCLEOTIDE SEQUENCE [LARGE SCALE GENOMIC DNA]</scope>
    <source>
        <strain evidence="11 12">A3</strain>
    </source>
</reference>
<evidence type="ECO:0000313" key="11">
    <source>
        <dbReference type="EMBL" id="TCO40678.1"/>
    </source>
</evidence>
<feature type="domain" description="Ancillary SecYEG translocon subunit/Cell division coordinator CpoB TPR" evidence="10">
    <location>
        <begin position="17"/>
        <end position="211"/>
    </location>
</feature>
<dbReference type="GO" id="GO:0044877">
    <property type="term" value="F:protein-containing complex binding"/>
    <property type="evidence" value="ECO:0007669"/>
    <property type="project" value="InterPro"/>
</dbReference>
<dbReference type="PIRSF" id="PIRSF006170">
    <property type="entry name" value="YfgM"/>
    <property type="match status" value="1"/>
</dbReference>
<dbReference type="InterPro" id="IPR026039">
    <property type="entry name" value="YfgM"/>
</dbReference>
<evidence type="ECO:0000256" key="2">
    <source>
        <dbReference type="ARBA" id="ARBA00022475"/>
    </source>
</evidence>
<evidence type="ECO:0000256" key="6">
    <source>
        <dbReference type="ARBA" id="ARBA00023186"/>
    </source>
</evidence>
<comment type="similarity">
    <text evidence="7">Belongs to the YfgM family.</text>
</comment>
<comment type="subcellular location">
    <subcellularLocation>
        <location evidence="1">Cell membrane</location>
        <topology evidence="1">Single-pass type II membrane protein</topology>
    </subcellularLocation>
</comment>
<evidence type="ECO:0000256" key="7">
    <source>
        <dbReference type="ARBA" id="ARBA00024197"/>
    </source>
</evidence>
<dbReference type="OrthoDB" id="9789675at2"/>
<gene>
    <name evidence="11" type="ORF">EV148_10439</name>
</gene>
<dbReference type="Gene3D" id="1.25.40.10">
    <property type="entry name" value="Tetratricopeptide repeat domain"/>
    <property type="match status" value="1"/>
</dbReference>
<protein>
    <recommendedName>
        <fullName evidence="8">Ancillary SecYEG translocon subunit</fullName>
    </recommendedName>
</protein>
<organism evidence="11 12">
    <name type="scientific">Dokdonella fugitiva</name>
    <dbReference type="NCBI Taxonomy" id="328517"/>
    <lineage>
        <taxon>Bacteria</taxon>
        <taxon>Pseudomonadati</taxon>
        <taxon>Pseudomonadota</taxon>
        <taxon>Gammaproteobacteria</taxon>
        <taxon>Lysobacterales</taxon>
        <taxon>Rhodanobacteraceae</taxon>
        <taxon>Dokdonella</taxon>
    </lineage>
</organism>
<keyword evidence="5 9" id="KW-0472">Membrane</keyword>
<dbReference type="PANTHER" id="PTHR38035:SF1">
    <property type="entry name" value="ANCILLARY SECYEG TRANSLOCON SUBUNIT"/>
    <property type="match status" value="1"/>
</dbReference>
<name>A0A4R2IB73_9GAMM</name>
<keyword evidence="4 9" id="KW-1133">Transmembrane helix</keyword>
<sequence length="230" mass="24170">MSFDVLDEHEQGELVQKWLRENAAAIAAGIALGLVLIFGWRQWNSHQASQNEAAASRYQALADAVEAKKPDDALQVAETLRTEFPKSTYAVLAALQQAEIAVGKNDLAGAASALDWAREHARDGSLGALIALRSARVKLAQGDADAALKLVDGVPKGSYTATAAEIRGDAYVKLGRADDARKAYEEALANPANGAMMMPGSVLEMKLEDVGGSMPATGGLVVPAMEKPAS</sequence>
<evidence type="ECO:0000256" key="8">
    <source>
        <dbReference type="ARBA" id="ARBA00024235"/>
    </source>
</evidence>
<dbReference type="InterPro" id="IPR018704">
    <property type="entry name" value="SecYEG/CpoB_TPR"/>
</dbReference>
<keyword evidence="6" id="KW-0143">Chaperone</keyword>
<dbReference type="InterPro" id="IPR011990">
    <property type="entry name" value="TPR-like_helical_dom_sf"/>
</dbReference>
<dbReference type="Proteomes" id="UP000294862">
    <property type="component" value="Unassembled WGS sequence"/>
</dbReference>
<proteinExistence type="inferred from homology"/>
<dbReference type="EMBL" id="SLWQ01000004">
    <property type="protein sequence ID" value="TCO40678.1"/>
    <property type="molecule type" value="Genomic_DNA"/>
</dbReference>
<evidence type="ECO:0000256" key="4">
    <source>
        <dbReference type="ARBA" id="ARBA00022989"/>
    </source>
</evidence>
<evidence type="ECO:0000313" key="12">
    <source>
        <dbReference type="Proteomes" id="UP000294862"/>
    </source>
</evidence>
<evidence type="ECO:0000259" key="10">
    <source>
        <dbReference type="Pfam" id="PF09976"/>
    </source>
</evidence>
<evidence type="ECO:0000256" key="9">
    <source>
        <dbReference type="SAM" id="Phobius"/>
    </source>
</evidence>
<keyword evidence="3 9" id="KW-0812">Transmembrane</keyword>
<evidence type="ECO:0000256" key="3">
    <source>
        <dbReference type="ARBA" id="ARBA00022692"/>
    </source>
</evidence>
<evidence type="ECO:0000256" key="5">
    <source>
        <dbReference type="ARBA" id="ARBA00023136"/>
    </source>
</evidence>
<comment type="caution">
    <text evidence="11">The sequence shown here is derived from an EMBL/GenBank/DDBJ whole genome shotgun (WGS) entry which is preliminary data.</text>
</comment>
<dbReference type="PANTHER" id="PTHR38035">
    <property type="entry name" value="UPF0070 PROTEIN YFGM"/>
    <property type="match status" value="1"/>
</dbReference>
<dbReference type="GO" id="GO:0005886">
    <property type="term" value="C:plasma membrane"/>
    <property type="evidence" value="ECO:0007669"/>
    <property type="project" value="UniProtKB-SubCell"/>
</dbReference>
<dbReference type="SUPFAM" id="SSF48452">
    <property type="entry name" value="TPR-like"/>
    <property type="match status" value="1"/>
</dbReference>
<dbReference type="RefSeq" id="WP_131996795.1">
    <property type="nucleotide sequence ID" value="NZ_SLWQ01000004.1"/>
</dbReference>